<sequence length="226" mass="24511">MKKNKNRNGFKIVLTAGRAVMSESFGEIGPSFVSAFPPKYLPNPFIKWVFPLKSDKGGRLKRAQYGLCKVEASLLKYGFSSEDVAIVDPTKLDIAIGPATKVVGIGCLDPLALSFGTKIAQCLLHCLHLSASDSIMAKTFREVLFNPVLRKFRSNGLKVIIGGQGVWQLIDSGVQDIYGIDCIVEGEGENVVGPLFEKAVKGEKLAKLVHGLPVEVQDIPIIRTPS</sequence>
<name>A0A0F8Y1T5_9ZZZZ</name>
<accession>A0A0F8Y1T5</accession>
<evidence type="ECO:0000313" key="1">
    <source>
        <dbReference type="EMBL" id="KKK67510.1"/>
    </source>
</evidence>
<protein>
    <submittedName>
        <fullName evidence="1">Uncharacterized protein</fullName>
    </submittedName>
</protein>
<dbReference type="EMBL" id="LAZR01059576">
    <property type="protein sequence ID" value="KKK67510.1"/>
    <property type="molecule type" value="Genomic_DNA"/>
</dbReference>
<proteinExistence type="predicted"/>
<dbReference type="AlphaFoldDB" id="A0A0F8Y1T5"/>
<comment type="caution">
    <text evidence="1">The sequence shown here is derived from an EMBL/GenBank/DDBJ whole genome shotgun (WGS) entry which is preliminary data.</text>
</comment>
<organism evidence="1">
    <name type="scientific">marine sediment metagenome</name>
    <dbReference type="NCBI Taxonomy" id="412755"/>
    <lineage>
        <taxon>unclassified sequences</taxon>
        <taxon>metagenomes</taxon>
        <taxon>ecological metagenomes</taxon>
    </lineage>
</organism>
<gene>
    <name evidence="1" type="ORF">LCGC14_2953350</name>
</gene>
<reference evidence="1" key="1">
    <citation type="journal article" date="2015" name="Nature">
        <title>Complex archaea that bridge the gap between prokaryotes and eukaryotes.</title>
        <authorList>
            <person name="Spang A."/>
            <person name="Saw J.H."/>
            <person name="Jorgensen S.L."/>
            <person name="Zaremba-Niedzwiedzka K."/>
            <person name="Martijn J."/>
            <person name="Lind A.E."/>
            <person name="van Eijk R."/>
            <person name="Schleper C."/>
            <person name="Guy L."/>
            <person name="Ettema T.J."/>
        </authorList>
    </citation>
    <scope>NUCLEOTIDE SEQUENCE</scope>
</reference>